<evidence type="ECO:0000313" key="18">
    <source>
        <dbReference type="EMBL" id="QTQ13548.1"/>
    </source>
</evidence>
<dbReference type="GO" id="GO:0009252">
    <property type="term" value="P:peptidoglycan biosynthetic process"/>
    <property type="evidence" value="ECO:0007669"/>
    <property type="project" value="UniProtKB-KW"/>
</dbReference>
<feature type="binding site" evidence="13">
    <location>
        <position position="302"/>
    </location>
    <ligand>
        <name>substrate</name>
    </ligand>
</feature>
<dbReference type="PRINTS" id="PR00725">
    <property type="entry name" value="DADACBPTASE1"/>
</dbReference>
<evidence type="ECO:0000256" key="1">
    <source>
        <dbReference type="ARBA" id="ARBA00004752"/>
    </source>
</evidence>
<evidence type="ECO:0000256" key="6">
    <source>
        <dbReference type="ARBA" id="ARBA00022729"/>
    </source>
</evidence>
<evidence type="ECO:0000256" key="5">
    <source>
        <dbReference type="ARBA" id="ARBA00022670"/>
    </source>
</evidence>
<evidence type="ECO:0000256" key="2">
    <source>
        <dbReference type="ARBA" id="ARBA00007164"/>
    </source>
</evidence>
<dbReference type="InterPro" id="IPR012907">
    <property type="entry name" value="Peptidase_S11_C"/>
</dbReference>
<evidence type="ECO:0000256" key="3">
    <source>
        <dbReference type="ARBA" id="ARBA00012448"/>
    </source>
</evidence>
<keyword evidence="9" id="KW-0573">Peptidoglycan synthesis</keyword>
<dbReference type="KEGG" id="tpav:HRQ91_03225"/>
<evidence type="ECO:0000256" key="4">
    <source>
        <dbReference type="ARBA" id="ARBA00022645"/>
    </source>
</evidence>
<dbReference type="Pfam" id="PF00768">
    <property type="entry name" value="Peptidase_S11"/>
    <property type="match status" value="1"/>
</dbReference>
<dbReference type="Pfam" id="PF07943">
    <property type="entry name" value="PBP5_C"/>
    <property type="match status" value="1"/>
</dbReference>
<feature type="active site" description="Acyl-ester intermediate" evidence="12">
    <location>
        <position position="120"/>
    </location>
</feature>
<feature type="active site" evidence="12">
    <location>
        <position position="184"/>
    </location>
</feature>
<dbReference type="InterPro" id="IPR018044">
    <property type="entry name" value="Peptidase_S11"/>
</dbReference>
<dbReference type="SUPFAM" id="SSF56601">
    <property type="entry name" value="beta-lactamase/transpeptidase-like"/>
    <property type="match status" value="1"/>
</dbReference>
<keyword evidence="7" id="KW-0378">Hydrolase</keyword>
<dbReference type="GO" id="GO:0008360">
    <property type="term" value="P:regulation of cell shape"/>
    <property type="evidence" value="ECO:0007669"/>
    <property type="project" value="UniProtKB-KW"/>
</dbReference>
<keyword evidence="15" id="KW-1133">Transmembrane helix</keyword>
<dbReference type="RefSeq" id="WP_210120236.1">
    <property type="nucleotide sequence ID" value="NZ_CP054142.1"/>
</dbReference>
<keyword evidence="4 18" id="KW-0121">Carboxypeptidase</keyword>
<feature type="active site" description="Proton acceptor" evidence="12">
    <location>
        <position position="123"/>
    </location>
</feature>
<dbReference type="InterPro" id="IPR012338">
    <property type="entry name" value="Beta-lactam/transpept-like"/>
</dbReference>
<dbReference type="GO" id="GO:0006508">
    <property type="term" value="P:proteolysis"/>
    <property type="evidence" value="ECO:0007669"/>
    <property type="project" value="UniProtKB-KW"/>
</dbReference>
<comment type="catalytic activity">
    <reaction evidence="11">
        <text>Preferential cleavage: (Ac)2-L-Lys-D-Ala-|-D-Ala. Also transpeptidation of peptidyl-alanyl moieties that are N-acyl substituents of D-alanine.</text>
        <dbReference type="EC" id="3.4.16.4"/>
    </reaction>
</comment>
<feature type="domain" description="Peptidase S11 D-alanyl-D-alanine carboxypeptidase A N-terminal" evidence="16">
    <location>
        <begin position="88"/>
        <end position="331"/>
    </location>
</feature>
<evidence type="ECO:0000259" key="17">
    <source>
        <dbReference type="Pfam" id="PF07943"/>
    </source>
</evidence>
<accession>A0A975F376</accession>
<comment type="similarity">
    <text evidence="2 14">Belongs to the peptidase S11 family.</text>
</comment>
<name>A0A975F376_9SPIR</name>
<evidence type="ECO:0000256" key="15">
    <source>
        <dbReference type="SAM" id="Phobius"/>
    </source>
</evidence>
<keyword evidence="10" id="KW-0961">Cell wall biogenesis/degradation</keyword>
<evidence type="ECO:0000259" key="16">
    <source>
        <dbReference type="Pfam" id="PF00768"/>
    </source>
</evidence>
<dbReference type="PANTHER" id="PTHR21581">
    <property type="entry name" value="D-ALANYL-D-ALANINE CARBOXYPEPTIDASE"/>
    <property type="match status" value="1"/>
</dbReference>
<dbReference type="GO" id="GO:0071555">
    <property type="term" value="P:cell wall organization"/>
    <property type="evidence" value="ECO:0007669"/>
    <property type="project" value="UniProtKB-KW"/>
</dbReference>
<evidence type="ECO:0000256" key="14">
    <source>
        <dbReference type="RuleBase" id="RU004016"/>
    </source>
</evidence>
<evidence type="ECO:0000256" key="8">
    <source>
        <dbReference type="ARBA" id="ARBA00022960"/>
    </source>
</evidence>
<sequence length="470" mass="52028">MNKHPAEKITDNRSKRRARFLYIANAFSALLVLTGALFFFYVRSFKTLKEPAPLTAEEQNTLEAALDAAFHERLKHIHPLPYSVIPAKISVSAKNAILIDTATGSVLFEKNADEKVPPASMTKLVVMYIVFKEIEKGKISLSDVVPLPPESWTRNLPPDASRMFLDQGQTVTLEDLMTGLAVSSGNDAAVAVASYISGGVKAFTDRMNEEVLELGLLNTHFEEPSGYSEKNITTAREFASFSRVYIERFPESLEKFHSKKEFVFPLEKNLPSWQTANAEKLAVAQYNTNKLLWYLDGCDGLKTGFIYESGYNLALTAKRGQTRFLSVTMNGAGNGTAEGNSNRIKDGTTLMEWAFSSFADYFNFEALRYTVAVPGGKSKFVNLVPAIDSSALTVPFITGSSPQEAAAKVIVRTEIPPYILFQTRAGQIHGKLVYSLEGKDLQTIPLVCDRTVKKAFFPFDILGKFASLFL</sequence>
<dbReference type="GO" id="GO:0009002">
    <property type="term" value="F:serine-type D-Ala-D-Ala carboxypeptidase activity"/>
    <property type="evidence" value="ECO:0007669"/>
    <property type="project" value="UniProtKB-EC"/>
</dbReference>
<protein>
    <recommendedName>
        <fullName evidence="3">serine-type D-Ala-D-Ala carboxypeptidase</fullName>
        <ecNumber evidence="3">3.4.16.4</ecNumber>
    </recommendedName>
</protein>
<feature type="domain" description="Peptidase S11 D-Ala-D-Ala carboxypeptidase A C-terminal" evidence="17">
    <location>
        <begin position="370"/>
        <end position="454"/>
    </location>
</feature>
<dbReference type="AlphaFoldDB" id="A0A975F376"/>
<keyword evidence="15" id="KW-0812">Transmembrane</keyword>
<keyword evidence="8" id="KW-0133">Cell shape</keyword>
<evidence type="ECO:0000313" key="19">
    <source>
        <dbReference type="Proteomes" id="UP000671908"/>
    </source>
</evidence>
<organism evidence="18 19">
    <name type="scientific">Treponema parvum</name>
    <dbReference type="NCBI Taxonomy" id="138851"/>
    <lineage>
        <taxon>Bacteria</taxon>
        <taxon>Pseudomonadati</taxon>
        <taxon>Spirochaetota</taxon>
        <taxon>Spirochaetia</taxon>
        <taxon>Spirochaetales</taxon>
        <taxon>Treponemataceae</taxon>
        <taxon>Treponema</taxon>
    </lineage>
</organism>
<dbReference type="PANTHER" id="PTHR21581:SF6">
    <property type="entry name" value="TRAFFICKING PROTEIN PARTICLE COMPLEX SUBUNIT 12"/>
    <property type="match status" value="1"/>
</dbReference>
<evidence type="ECO:0000256" key="13">
    <source>
        <dbReference type="PIRSR" id="PIRSR618044-2"/>
    </source>
</evidence>
<feature type="transmembrane region" description="Helical" evidence="15">
    <location>
        <begin position="20"/>
        <end position="42"/>
    </location>
</feature>
<keyword evidence="6" id="KW-0732">Signal</keyword>
<dbReference type="InterPro" id="IPR001967">
    <property type="entry name" value="Peptidase_S11_N"/>
</dbReference>
<keyword evidence="15" id="KW-0472">Membrane</keyword>
<evidence type="ECO:0000256" key="11">
    <source>
        <dbReference type="ARBA" id="ARBA00034000"/>
    </source>
</evidence>
<evidence type="ECO:0000256" key="12">
    <source>
        <dbReference type="PIRSR" id="PIRSR618044-1"/>
    </source>
</evidence>
<gene>
    <name evidence="18" type="ORF">HRQ91_03225</name>
</gene>
<evidence type="ECO:0000256" key="10">
    <source>
        <dbReference type="ARBA" id="ARBA00023316"/>
    </source>
</evidence>
<evidence type="ECO:0000256" key="9">
    <source>
        <dbReference type="ARBA" id="ARBA00022984"/>
    </source>
</evidence>
<keyword evidence="5" id="KW-0645">Protease</keyword>
<reference evidence="18 19" key="1">
    <citation type="journal article" date="2021" name="Microbiol. Resour. Announc.">
        <title>Complete Genome Sequences of Three Human Oral Treponema parvum Isolates.</title>
        <authorList>
            <person name="Zeng H."/>
            <person name="Watt R.M."/>
        </authorList>
    </citation>
    <scope>NUCLEOTIDE SEQUENCE [LARGE SCALE GENOMIC DNA]</scope>
    <source>
        <strain evidence="18 19">ATCC 700770</strain>
    </source>
</reference>
<proteinExistence type="inferred from homology"/>
<keyword evidence="19" id="KW-1185">Reference proteome</keyword>
<dbReference type="EMBL" id="CP054142">
    <property type="protein sequence ID" value="QTQ13548.1"/>
    <property type="molecule type" value="Genomic_DNA"/>
</dbReference>
<dbReference type="Proteomes" id="UP000671908">
    <property type="component" value="Chromosome"/>
</dbReference>
<comment type="pathway">
    <text evidence="1">Cell wall biogenesis; peptidoglycan biosynthesis.</text>
</comment>
<dbReference type="Gene3D" id="3.40.710.10">
    <property type="entry name" value="DD-peptidase/beta-lactamase superfamily"/>
    <property type="match status" value="1"/>
</dbReference>
<evidence type="ECO:0000256" key="7">
    <source>
        <dbReference type="ARBA" id="ARBA00022801"/>
    </source>
</evidence>
<dbReference type="EC" id="3.4.16.4" evidence="3"/>